<feature type="transmembrane region" description="Helical" evidence="4">
    <location>
        <begin position="15"/>
        <end position="40"/>
    </location>
</feature>
<dbReference type="GO" id="GO:0003700">
    <property type="term" value="F:DNA-binding transcription factor activity"/>
    <property type="evidence" value="ECO:0007669"/>
    <property type="project" value="InterPro"/>
</dbReference>
<dbReference type="Proteomes" id="UP000179284">
    <property type="component" value="Chromosome I"/>
</dbReference>
<dbReference type="InterPro" id="IPR009057">
    <property type="entry name" value="Homeodomain-like_sf"/>
</dbReference>
<proteinExistence type="predicted"/>
<accession>A0A1D9P295</accession>
<gene>
    <name evidence="6" type="ORF">bhn_I1588</name>
</gene>
<dbReference type="SUPFAM" id="SSF46689">
    <property type="entry name" value="Homeodomain-like"/>
    <property type="match status" value="1"/>
</dbReference>
<dbReference type="PROSITE" id="PS01124">
    <property type="entry name" value="HTH_ARAC_FAMILY_2"/>
    <property type="match status" value="1"/>
</dbReference>
<sequence>MNKRGNKNILFKKYFIMYFFALLLPMVICCSYYAYMLAVINHDDINTRKTELIHSASIFDTIVSEVNYLGDCLTSNVEVNHFKNLDNVMEYPNTYKIHELQEALPDLYLVNQAVYDYYIFFDKSEVVINKSIAYTYEQFYDLYLRKDNIEDFEKWSLDRTEESKHYGFLPMEEYEIYVKKTKENLICYTRPLLSTTIGGDGHVVIYIKEDVASSVMPAMEEGSIQVVQDFSGNIIYKAFDDEMTISDSDIENLLQEADDEKDAIQKEVNLGGEQYTMISLESEASGMRYTNFVPNKIINQRLTYCILLLVAFIFVGILVDVILSYQISIKNATPINDMLNKMSLRIERFGGHQSALASLKEAFTYLADSNDKLSNALNDQKPYLQTAFVNRLLFSGFQEEKEILRMADYLQYQVENRTFWVLLFRFHMVINGGEEGDQKLLNTFSASLTELIDQKLPGSLYTDLGEGQLALIMNTEAAGEDEIKKKSSELVKNIKMQMAPSLAEKIFVYGGSIESSPDRIRESYLNAAYLCYNEAEQIENTIIWYDHRENHSIGYPSADMHVKLVHYVTTGDEKGLHDYLEMIVTEYFIESDLPVYVQHMLITDLQSTLFRLLDLVKLGDSEYARYYKELEKNHNLPVLNQIRITLNLFKELCQFMNRQKKMQDADMIAGGIVSYIDSHYGDPNLSLSMVADQFEISQPYLSSLFKQTQGIKFSNYIENIRIDKAKDLLRTTDLPIVKISEMVGYGSTNSFCRAFKRVTGLNTSEYRND</sequence>
<dbReference type="GO" id="GO:0043565">
    <property type="term" value="F:sequence-specific DNA binding"/>
    <property type="evidence" value="ECO:0007669"/>
    <property type="project" value="InterPro"/>
</dbReference>
<dbReference type="PANTHER" id="PTHR43280:SF2">
    <property type="entry name" value="HTH-TYPE TRANSCRIPTIONAL REGULATOR EXSA"/>
    <property type="match status" value="1"/>
</dbReference>
<evidence type="ECO:0000256" key="3">
    <source>
        <dbReference type="ARBA" id="ARBA00023163"/>
    </source>
</evidence>
<evidence type="ECO:0000313" key="6">
    <source>
        <dbReference type="EMBL" id="AOZ96621.1"/>
    </source>
</evidence>
<keyword evidence="3" id="KW-0804">Transcription</keyword>
<keyword evidence="1" id="KW-0805">Transcription regulation</keyword>
<dbReference type="AlphaFoldDB" id="A0A1D9P295"/>
<keyword evidence="4" id="KW-0472">Membrane</keyword>
<dbReference type="KEGG" id="bhu:bhn_I1588"/>
<keyword evidence="4" id="KW-0812">Transmembrane</keyword>
<organism evidence="6 7">
    <name type="scientific">Butyrivibrio hungatei</name>
    <dbReference type="NCBI Taxonomy" id="185008"/>
    <lineage>
        <taxon>Bacteria</taxon>
        <taxon>Bacillati</taxon>
        <taxon>Bacillota</taxon>
        <taxon>Clostridia</taxon>
        <taxon>Lachnospirales</taxon>
        <taxon>Lachnospiraceae</taxon>
        <taxon>Butyrivibrio</taxon>
    </lineage>
</organism>
<feature type="transmembrane region" description="Helical" evidence="4">
    <location>
        <begin position="302"/>
        <end position="325"/>
    </location>
</feature>
<reference evidence="7" key="1">
    <citation type="submission" date="2016-10" db="EMBL/GenBank/DDBJ databases">
        <title>The complete genome sequence of the rumen bacterium Butyrivibrio hungatei MB2003.</title>
        <authorList>
            <person name="Palevich N."/>
            <person name="Kelly W.J."/>
            <person name="Leahy S.C."/>
            <person name="Altermann E."/>
            <person name="Rakonjac J."/>
            <person name="Attwood G.T."/>
        </authorList>
    </citation>
    <scope>NUCLEOTIDE SEQUENCE [LARGE SCALE GENOMIC DNA]</scope>
    <source>
        <strain evidence="7">MB2003</strain>
    </source>
</reference>
<keyword evidence="4" id="KW-1133">Transmembrane helix</keyword>
<keyword evidence="2" id="KW-0238">DNA-binding</keyword>
<dbReference type="InterPro" id="IPR018060">
    <property type="entry name" value="HTH_AraC"/>
</dbReference>
<feature type="domain" description="HTH araC/xylS-type" evidence="5">
    <location>
        <begin position="670"/>
        <end position="769"/>
    </location>
</feature>
<dbReference type="OrthoDB" id="368621at2"/>
<dbReference type="PANTHER" id="PTHR43280">
    <property type="entry name" value="ARAC-FAMILY TRANSCRIPTIONAL REGULATOR"/>
    <property type="match status" value="1"/>
</dbReference>
<name>A0A1D9P295_9FIRM</name>
<protein>
    <submittedName>
        <fullName evidence="6">AraC family transcriptional regulator</fullName>
    </submittedName>
</protein>
<evidence type="ECO:0000259" key="5">
    <source>
        <dbReference type="PROSITE" id="PS01124"/>
    </source>
</evidence>
<dbReference type="EMBL" id="CP017831">
    <property type="protein sequence ID" value="AOZ96621.1"/>
    <property type="molecule type" value="Genomic_DNA"/>
</dbReference>
<evidence type="ECO:0000256" key="4">
    <source>
        <dbReference type="SAM" id="Phobius"/>
    </source>
</evidence>
<dbReference type="Pfam" id="PF12833">
    <property type="entry name" value="HTH_18"/>
    <property type="match status" value="1"/>
</dbReference>
<dbReference type="SMART" id="SM00342">
    <property type="entry name" value="HTH_ARAC"/>
    <property type="match status" value="1"/>
</dbReference>
<evidence type="ECO:0000256" key="2">
    <source>
        <dbReference type="ARBA" id="ARBA00023125"/>
    </source>
</evidence>
<evidence type="ECO:0000256" key="1">
    <source>
        <dbReference type="ARBA" id="ARBA00023015"/>
    </source>
</evidence>
<evidence type="ECO:0000313" key="7">
    <source>
        <dbReference type="Proteomes" id="UP000179284"/>
    </source>
</evidence>
<dbReference type="Gene3D" id="1.10.10.60">
    <property type="entry name" value="Homeodomain-like"/>
    <property type="match status" value="2"/>
</dbReference>
<keyword evidence="7" id="KW-1185">Reference proteome</keyword>